<keyword evidence="2" id="KW-1185">Reference proteome</keyword>
<dbReference type="EMBL" id="BQKI01000074">
    <property type="protein sequence ID" value="GJN19145.1"/>
    <property type="molecule type" value="Genomic_DNA"/>
</dbReference>
<dbReference type="AlphaFoldDB" id="A0AAV5E994"/>
<dbReference type="Proteomes" id="UP001054889">
    <property type="component" value="Unassembled WGS sequence"/>
</dbReference>
<comment type="caution">
    <text evidence="1">The sequence shown here is derived from an EMBL/GenBank/DDBJ whole genome shotgun (WGS) entry which is preliminary data.</text>
</comment>
<gene>
    <name evidence="1" type="primary">gb06387</name>
    <name evidence="1" type="ORF">PR202_gb06387</name>
</gene>
<reference evidence="1" key="2">
    <citation type="submission" date="2021-12" db="EMBL/GenBank/DDBJ databases">
        <title>Resequencing data analysis of finger millet.</title>
        <authorList>
            <person name="Hatakeyama M."/>
            <person name="Aluri S."/>
            <person name="Balachadran M.T."/>
            <person name="Sivarajan S.R."/>
            <person name="Poveda L."/>
            <person name="Shimizu-Inatsugi R."/>
            <person name="Schlapbach R."/>
            <person name="Sreeman S.M."/>
            <person name="Shimizu K.K."/>
        </authorList>
    </citation>
    <scope>NUCLEOTIDE SEQUENCE</scope>
</reference>
<evidence type="ECO:0000313" key="2">
    <source>
        <dbReference type="Proteomes" id="UP001054889"/>
    </source>
</evidence>
<sequence>MDKCQTSSAAPTALSLSALPLPEKDGGLATMLMQQVHGREDDDDEEQHYVTSLVLQAQQHQQQQQHHGNILSCSSVSDHQQNGGCNGFFEVDFI</sequence>
<reference evidence="1" key="1">
    <citation type="journal article" date="2018" name="DNA Res.">
        <title>Multiple hybrid de novo genome assembly of finger millet, an orphan allotetraploid crop.</title>
        <authorList>
            <person name="Hatakeyama M."/>
            <person name="Aluri S."/>
            <person name="Balachadran M.T."/>
            <person name="Sivarajan S.R."/>
            <person name="Patrignani A."/>
            <person name="Gruter S."/>
            <person name="Poveda L."/>
            <person name="Shimizu-Inatsugi R."/>
            <person name="Baeten J."/>
            <person name="Francoijs K.J."/>
            <person name="Nataraja K.N."/>
            <person name="Reddy Y.A.N."/>
            <person name="Phadnis S."/>
            <person name="Ravikumar R.L."/>
            <person name="Schlapbach R."/>
            <person name="Sreeman S.M."/>
            <person name="Shimizu K.K."/>
        </authorList>
    </citation>
    <scope>NUCLEOTIDE SEQUENCE</scope>
</reference>
<accession>A0AAV5E994</accession>
<proteinExistence type="predicted"/>
<protein>
    <submittedName>
        <fullName evidence="1">Uncharacterized protein</fullName>
    </submittedName>
</protein>
<organism evidence="1 2">
    <name type="scientific">Eleusine coracana subsp. coracana</name>
    <dbReference type="NCBI Taxonomy" id="191504"/>
    <lineage>
        <taxon>Eukaryota</taxon>
        <taxon>Viridiplantae</taxon>
        <taxon>Streptophyta</taxon>
        <taxon>Embryophyta</taxon>
        <taxon>Tracheophyta</taxon>
        <taxon>Spermatophyta</taxon>
        <taxon>Magnoliopsida</taxon>
        <taxon>Liliopsida</taxon>
        <taxon>Poales</taxon>
        <taxon>Poaceae</taxon>
        <taxon>PACMAD clade</taxon>
        <taxon>Chloridoideae</taxon>
        <taxon>Cynodonteae</taxon>
        <taxon>Eleusininae</taxon>
        <taxon>Eleusine</taxon>
    </lineage>
</organism>
<evidence type="ECO:0000313" key="1">
    <source>
        <dbReference type="EMBL" id="GJN19145.1"/>
    </source>
</evidence>
<name>A0AAV5E994_ELECO</name>